<dbReference type="OrthoDB" id="4350592at2"/>
<reference evidence="2 5" key="2">
    <citation type="journal article" date="2019" name="Emerg. Microbes Infect.">
        <title>Comprehensive subspecies identification of 175 nontuberculous mycobacteria species based on 7547 genomic profiles.</title>
        <authorList>
            <person name="Matsumoto Y."/>
            <person name="Kinjo T."/>
            <person name="Motooka D."/>
            <person name="Nabeya D."/>
            <person name="Jung N."/>
            <person name="Uechi K."/>
            <person name="Horii T."/>
            <person name="Iida T."/>
            <person name="Fujita J."/>
            <person name="Nakamura S."/>
        </authorList>
    </citation>
    <scope>NUCLEOTIDE SEQUENCE [LARGE SCALE GENOMIC DNA]</scope>
    <source>
        <strain evidence="2 5">JCM 12405</strain>
    </source>
</reference>
<dbReference type="Proteomes" id="UP000467201">
    <property type="component" value="Chromosome"/>
</dbReference>
<reference evidence="2" key="3">
    <citation type="submission" date="2020-02" db="EMBL/GenBank/DDBJ databases">
        <authorList>
            <person name="Matsumoto Y."/>
            <person name="Motooka D."/>
            <person name="Nakamura S."/>
        </authorList>
    </citation>
    <scope>NUCLEOTIDE SEQUENCE</scope>
    <source>
        <strain evidence="2">JCM 12405</strain>
    </source>
</reference>
<dbReference type="RefSeq" id="WP_085190080.1">
    <property type="nucleotide sequence ID" value="NZ_AP022605.1"/>
</dbReference>
<keyword evidence="4" id="KW-1185">Reference proteome</keyword>
<keyword evidence="1" id="KW-0812">Transmembrane</keyword>
<reference evidence="3 4" key="1">
    <citation type="submission" date="2016-01" db="EMBL/GenBank/DDBJ databases">
        <title>The new phylogeny of the genus Mycobacterium.</title>
        <authorList>
            <person name="Tarcisio F."/>
            <person name="Conor M."/>
            <person name="Antonella G."/>
            <person name="Elisabetta G."/>
            <person name="Giulia F.S."/>
            <person name="Sara T."/>
            <person name="Anna F."/>
            <person name="Clotilde B."/>
            <person name="Roberto B."/>
            <person name="Veronica D.S."/>
            <person name="Fabio R."/>
            <person name="Monica P."/>
            <person name="Olivier J."/>
            <person name="Enrico T."/>
            <person name="Nicola S."/>
        </authorList>
    </citation>
    <scope>NUCLEOTIDE SEQUENCE [LARGE SCALE GENOMIC DNA]</scope>
    <source>
        <strain evidence="3 4">DSM 44339</strain>
    </source>
</reference>
<organism evidence="3 4">
    <name type="scientific">Mycolicibacterium doricum</name>
    <dbReference type="NCBI Taxonomy" id="126673"/>
    <lineage>
        <taxon>Bacteria</taxon>
        <taxon>Bacillati</taxon>
        <taxon>Actinomycetota</taxon>
        <taxon>Actinomycetes</taxon>
        <taxon>Mycobacteriales</taxon>
        <taxon>Mycobacteriaceae</taxon>
        <taxon>Mycolicibacterium</taxon>
    </lineage>
</organism>
<evidence type="ECO:0008006" key="6">
    <source>
        <dbReference type="Google" id="ProtNLM"/>
    </source>
</evidence>
<evidence type="ECO:0000313" key="3">
    <source>
        <dbReference type="EMBL" id="ORV41992.1"/>
    </source>
</evidence>
<feature type="transmembrane region" description="Helical" evidence="1">
    <location>
        <begin position="98"/>
        <end position="116"/>
    </location>
</feature>
<name>A0A1X1TBQ6_9MYCO</name>
<protein>
    <recommendedName>
        <fullName evidence="6">Integral membrane protein</fullName>
    </recommendedName>
</protein>
<gene>
    <name evidence="3" type="ORF">AWC01_08865</name>
    <name evidence="2" type="ORF">MDOR_09510</name>
</gene>
<evidence type="ECO:0000313" key="2">
    <source>
        <dbReference type="EMBL" id="BBZ06782.1"/>
    </source>
</evidence>
<dbReference type="KEGG" id="mdr:MDOR_09510"/>
<feature type="transmembrane region" description="Helical" evidence="1">
    <location>
        <begin position="12"/>
        <end position="36"/>
    </location>
</feature>
<dbReference type="STRING" id="126673.AWC01_08865"/>
<dbReference type="EMBL" id="LQOS01000024">
    <property type="protein sequence ID" value="ORV41992.1"/>
    <property type="molecule type" value="Genomic_DNA"/>
</dbReference>
<evidence type="ECO:0000313" key="4">
    <source>
        <dbReference type="Proteomes" id="UP000193564"/>
    </source>
</evidence>
<accession>A0A1X1TBQ6</accession>
<keyword evidence="1" id="KW-1133">Transmembrane helix</keyword>
<keyword evidence="1" id="KW-0472">Membrane</keyword>
<proteinExistence type="predicted"/>
<dbReference type="Proteomes" id="UP000193564">
    <property type="component" value="Unassembled WGS sequence"/>
</dbReference>
<evidence type="ECO:0000313" key="5">
    <source>
        <dbReference type="Proteomes" id="UP000467201"/>
    </source>
</evidence>
<feature type="transmembrane region" description="Helical" evidence="1">
    <location>
        <begin position="74"/>
        <end position="92"/>
    </location>
</feature>
<feature type="transmembrane region" description="Helical" evidence="1">
    <location>
        <begin position="48"/>
        <end position="67"/>
    </location>
</feature>
<dbReference type="EMBL" id="AP022605">
    <property type="protein sequence ID" value="BBZ06782.1"/>
    <property type="molecule type" value="Genomic_DNA"/>
</dbReference>
<dbReference type="AlphaFoldDB" id="A0A1X1TBQ6"/>
<evidence type="ECO:0000256" key="1">
    <source>
        <dbReference type="SAM" id="Phobius"/>
    </source>
</evidence>
<sequence length="140" mass="14456">MPVPAPSTVRQAAALVALEGAAGVVAALVYLVSGFSRAEEAGLNKFGTAAWFAIVGGAVVAAAWALWTGRRWGRGIAVFAQLLLLPVTWYVAVGSHQWLYGIPVAAVALTALVLLFSPSALQWLGAQEPASADNSGPDTR</sequence>